<dbReference type="EC" id="2.1.1.13" evidence="9 10"/>
<dbReference type="CDD" id="cd02069">
    <property type="entry name" value="methionine_synthase_B12_BD"/>
    <property type="match status" value="1"/>
</dbReference>
<dbReference type="UniPathway" id="UPA00051">
    <property type="reaction ID" value="UER00081"/>
</dbReference>
<evidence type="ECO:0000313" key="18">
    <source>
        <dbReference type="Proteomes" id="UP000320516"/>
    </source>
</evidence>
<evidence type="ECO:0000256" key="12">
    <source>
        <dbReference type="PIRSR" id="PIRSR000381-2"/>
    </source>
</evidence>
<evidence type="ECO:0000256" key="6">
    <source>
        <dbReference type="ARBA" id="ARBA00022723"/>
    </source>
</evidence>
<keyword evidence="3 10" id="KW-0846">Cobalamin</keyword>
<keyword evidence="4 10" id="KW-0808">Transferase</keyword>
<dbReference type="InterPro" id="IPR033706">
    <property type="entry name" value="Met_synthase_B12-bd"/>
</dbReference>
<evidence type="ECO:0000259" key="16">
    <source>
        <dbReference type="PROSITE" id="PS51337"/>
    </source>
</evidence>
<dbReference type="FunFam" id="1.10.1240.10:FF:000001">
    <property type="entry name" value="Methionine synthase"/>
    <property type="match status" value="1"/>
</dbReference>
<evidence type="ECO:0000259" key="14">
    <source>
        <dbReference type="PROSITE" id="PS50974"/>
    </source>
</evidence>
<dbReference type="Gene3D" id="1.10.1240.10">
    <property type="entry name" value="Methionine synthase domain"/>
    <property type="match status" value="1"/>
</dbReference>
<keyword evidence="7" id="KW-0677">Repeat</keyword>
<dbReference type="SMART" id="SM01018">
    <property type="entry name" value="B12-binding_2"/>
    <property type="match status" value="1"/>
</dbReference>
<comment type="caution">
    <text evidence="17">The sequence shown here is derived from an EMBL/GenBank/DDBJ whole genome shotgun (WGS) entry which is preliminary data.</text>
</comment>
<dbReference type="Gene3D" id="3.40.50.280">
    <property type="entry name" value="Cobalamin-binding domain"/>
    <property type="match status" value="1"/>
</dbReference>
<feature type="binding site" evidence="12">
    <location>
        <position position="456"/>
    </location>
    <ligand>
        <name>methylcob(III)alamin</name>
        <dbReference type="ChEBI" id="CHEBI:28115"/>
    </ligand>
</feature>
<dbReference type="PROSITE" id="PS50972">
    <property type="entry name" value="PTERIN_BINDING"/>
    <property type="match status" value="1"/>
</dbReference>
<evidence type="ECO:0000256" key="7">
    <source>
        <dbReference type="ARBA" id="ARBA00022737"/>
    </source>
</evidence>
<dbReference type="Proteomes" id="UP000320516">
    <property type="component" value="Unassembled WGS sequence"/>
</dbReference>
<dbReference type="InterPro" id="IPR000489">
    <property type="entry name" value="Pterin-binding_dom"/>
</dbReference>
<keyword evidence="5 10" id="KW-0949">S-adenosyl-L-methionine</keyword>
<comment type="cofactor">
    <cofactor evidence="10 11">
        <name>methylcob(III)alamin</name>
        <dbReference type="ChEBI" id="CHEBI:28115"/>
    </cofactor>
</comment>
<feature type="binding site" evidence="12">
    <location>
        <position position="790"/>
    </location>
    <ligand>
        <name>S-adenosyl-L-methionine</name>
        <dbReference type="ChEBI" id="CHEBI:59789"/>
    </ligand>
</feature>
<organism evidence="17 18">
    <name type="scientific">Nitrospirillum amazonense</name>
    <dbReference type="NCBI Taxonomy" id="28077"/>
    <lineage>
        <taxon>Bacteria</taxon>
        <taxon>Pseudomonadati</taxon>
        <taxon>Pseudomonadota</taxon>
        <taxon>Alphaproteobacteria</taxon>
        <taxon>Rhodospirillales</taxon>
        <taxon>Azospirillaceae</taxon>
        <taxon>Nitrospirillum</taxon>
    </lineage>
</organism>
<dbReference type="PIRSF" id="PIRSF000381">
    <property type="entry name" value="MetH"/>
    <property type="match status" value="1"/>
</dbReference>
<feature type="domain" description="B12-binding" evidence="15">
    <location>
        <begin position="398"/>
        <end position="533"/>
    </location>
</feature>
<dbReference type="Pfam" id="PF02607">
    <property type="entry name" value="B12-binding_2"/>
    <property type="match status" value="1"/>
</dbReference>
<evidence type="ECO:0000256" key="3">
    <source>
        <dbReference type="ARBA" id="ARBA00022628"/>
    </source>
</evidence>
<dbReference type="PROSITE" id="PS51332">
    <property type="entry name" value="B12_BINDING"/>
    <property type="match status" value="1"/>
</dbReference>
<evidence type="ECO:0000256" key="4">
    <source>
        <dbReference type="ARBA" id="ARBA00022679"/>
    </source>
</evidence>
<dbReference type="SUPFAM" id="SSF51717">
    <property type="entry name" value="Dihydropteroate synthetase-like"/>
    <property type="match status" value="1"/>
</dbReference>
<feature type="binding site" evidence="12">
    <location>
        <position position="344"/>
    </location>
    <ligand>
        <name>methylcob(III)alamin</name>
        <dbReference type="ChEBI" id="CHEBI:28115"/>
    </ligand>
</feature>
<dbReference type="GO" id="GO:0032259">
    <property type="term" value="P:methylation"/>
    <property type="evidence" value="ECO:0007669"/>
    <property type="project" value="UniProtKB-KW"/>
</dbReference>
<evidence type="ECO:0000259" key="15">
    <source>
        <dbReference type="PROSITE" id="PS51332"/>
    </source>
</evidence>
<evidence type="ECO:0000256" key="2">
    <source>
        <dbReference type="ARBA" id="ARBA00022603"/>
    </source>
</evidence>
<dbReference type="SUPFAM" id="SSF56507">
    <property type="entry name" value="Methionine synthase activation domain-like"/>
    <property type="match status" value="1"/>
</dbReference>
<dbReference type="GO" id="GO:0005829">
    <property type="term" value="C:cytosol"/>
    <property type="evidence" value="ECO:0007669"/>
    <property type="project" value="TreeGrafter"/>
</dbReference>
<keyword evidence="10" id="KW-0486">Methionine biosynthesis</keyword>
<evidence type="ECO:0000256" key="11">
    <source>
        <dbReference type="PIRSR" id="PIRSR000381-1"/>
    </source>
</evidence>
<feature type="domain" description="Pterin-binding" evidence="13">
    <location>
        <begin position="9"/>
        <end position="270"/>
    </location>
</feature>
<feature type="binding site" evidence="12">
    <location>
        <begin position="408"/>
        <end position="412"/>
    </location>
    <ligand>
        <name>methylcob(III)alamin</name>
        <dbReference type="ChEBI" id="CHEBI:28115"/>
    </ligand>
</feature>
<protein>
    <recommendedName>
        <fullName evidence="9 10">Methionine synthase</fullName>
        <ecNumber evidence="9 10">2.1.1.13</ecNumber>
    </recommendedName>
    <alternativeName>
        <fullName evidence="10">5-methyltetrahydrofolate--homocysteine methyltransferase</fullName>
    </alternativeName>
</protein>
<dbReference type="Pfam" id="PF02310">
    <property type="entry name" value="B12-binding"/>
    <property type="match status" value="1"/>
</dbReference>
<proteinExistence type="inferred from homology"/>
<dbReference type="SUPFAM" id="SSF52242">
    <property type="entry name" value="Cobalamin (vitamin B12)-binding domain"/>
    <property type="match status" value="1"/>
</dbReference>
<dbReference type="GO" id="GO:0031419">
    <property type="term" value="F:cobalamin binding"/>
    <property type="evidence" value="ECO:0007669"/>
    <property type="project" value="UniProtKB-UniRule"/>
</dbReference>
<evidence type="ECO:0000259" key="13">
    <source>
        <dbReference type="PROSITE" id="PS50972"/>
    </source>
</evidence>
<feature type="domain" description="B12-binding N-terminal" evidence="16">
    <location>
        <begin position="300"/>
        <end position="394"/>
    </location>
</feature>
<dbReference type="InterPro" id="IPR036594">
    <property type="entry name" value="Meth_synthase_dom"/>
</dbReference>
<evidence type="ECO:0000256" key="10">
    <source>
        <dbReference type="PIRNR" id="PIRNR000381"/>
    </source>
</evidence>
<dbReference type="AlphaFoldDB" id="A0A560J317"/>
<dbReference type="InterPro" id="IPR003759">
    <property type="entry name" value="Cbl-bd_cap"/>
</dbReference>
<comment type="pathway">
    <text evidence="10">Amino-acid biosynthesis; L-methionine biosynthesis via de novo pathway; L-methionine from L-homocysteine (MetH route): step 1/1.</text>
</comment>
<evidence type="ECO:0000256" key="8">
    <source>
        <dbReference type="ARBA" id="ARBA00023285"/>
    </source>
</evidence>
<comment type="domain">
    <text evidence="10">Modular enzyme with four functionally distinct domains. The isolated Hcy-binding domain catalyzes methyl transfer from free methylcobalamin to homocysteine. The Hcy-binding domain in association with the pterin-binding domain catalyzes the methylation of cob(I)alamin by methyltetrahydrofolate and the methylation of homocysteine. The B12-binding domain binds the cofactor. The AdoMet activation domain binds S-adenosyl-L-methionine. Under aerobic conditions cob(I)alamin can be converted to inactive cob(II)alamin. Reductive methylation by S-adenosyl-L-methionine and flavodoxin regenerates methylcobalamin.</text>
</comment>
<dbReference type="InterPro" id="IPR004223">
    <property type="entry name" value="VitB12-dep_Met_synth_activ_dom"/>
</dbReference>
<dbReference type="InterPro" id="IPR011005">
    <property type="entry name" value="Dihydropteroate_synth-like_sf"/>
</dbReference>
<feature type="binding site" evidence="12">
    <location>
        <position position="460"/>
    </location>
    <ligand>
        <name>methylcob(III)alamin</name>
        <dbReference type="ChEBI" id="CHEBI:28115"/>
    </ligand>
</feature>
<gene>
    <name evidence="17" type="ORF">FBZ87_12040</name>
</gene>
<name>A0A560J317_9PROT</name>
<dbReference type="InterPro" id="IPR037010">
    <property type="entry name" value="VitB12-dep_Met_synth_activ_sf"/>
</dbReference>
<dbReference type="SUPFAM" id="SSF47644">
    <property type="entry name" value="Methionine synthase domain"/>
    <property type="match status" value="1"/>
</dbReference>
<keyword evidence="8 10" id="KW-0170">Cobalt</keyword>
<feature type="domain" description="AdoMet activation" evidence="14">
    <location>
        <begin position="549"/>
        <end position="883"/>
    </location>
</feature>
<keyword evidence="6 10" id="KW-0479">Metal-binding</keyword>
<dbReference type="GO" id="GO:0050667">
    <property type="term" value="P:homocysteine metabolic process"/>
    <property type="evidence" value="ECO:0007669"/>
    <property type="project" value="TreeGrafter"/>
</dbReference>
<evidence type="ECO:0000256" key="5">
    <source>
        <dbReference type="ARBA" id="ARBA00022691"/>
    </source>
</evidence>
<dbReference type="NCBIfam" id="TIGR02082">
    <property type="entry name" value="metH"/>
    <property type="match status" value="1"/>
</dbReference>
<evidence type="ECO:0000313" key="17">
    <source>
        <dbReference type="EMBL" id="TWB65643.1"/>
    </source>
</evidence>
<dbReference type="GO" id="GO:0046653">
    <property type="term" value="P:tetrahydrofolate metabolic process"/>
    <property type="evidence" value="ECO:0007669"/>
    <property type="project" value="TreeGrafter"/>
</dbReference>
<keyword evidence="2 10" id="KW-0489">Methyltransferase</keyword>
<feature type="binding site" description="axial binding residue" evidence="11">
    <location>
        <position position="411"/>
    </location>
    <ligand>
        <name>methylcob(III)alamin</name>
        <dbReference type="ChEBI" id="CHEBI:28115"/>
    </ligand>
    <ligandPart>
        <name>Co</name>
        <dbReference type="ChEBI" id="CHEBI:27638"/>
    </ligandPart>
</feature>
<evidence type="ECO:0000256" key="1">
    <source>
        <dbReference type="ARBA" id="ARBA00010398"/>
    </source>
</evidence>
<dbReference type="PROSITE" id="PS50974">
    <property type="entry name" value="ADOMET_ACTIVATION"/>
    <property type="match status" value="1"/>
</dbReference>
<dbReference type="Gene3D" id="1.10.288.10">
    <property type="entry name" value="Cobalamin-dependent Methionine Synthase, domain 2"/>
    <property type="match status" value="1"/>
</dbReference>
<accession>A0A560J317</accession>
<feature type="binding site" evidence="12">
    <location>
        <position position="512"/>
    </location>
    <ligand>
        <name>methylcob(III)alamin</name>
        <dbReference type="ChEBI" id="CHEBI:28115"/>
    </ligand>
</feature>
<dbReference type="InterPro" id="IPR011822">
    <property type="entry name" value="MetH"/>
</dbReference>
<feature type="binding site" evidence="12">
    <location>
        <begin position="845"/>
        <end position="846"/>
    </location>
    <ligand>
        <name>S-adenosyl-L-methionine</name>
        <dbReference type="ChEBI" id="CHEBI:59789"/>
    </ligand>
</feature>
<dbReference type="EMBL" id="VITV01000020">
    <property type="protein sequence ID" value="TWB65643.1"/>
    <property type="molecule type" value="Genomic_DNA"/>
</dbReference>
<dbReference type="InterPro" id="IPR006158">
    <property type="entry name" value="Cobalamin-bd"/>
</dbReference>
<dbReference type="GO" id="GO:0008705">
    <property type="term" value="F:methionine synthase activity"/>
    <property type="evidence" value="ECO:0007669"/>
    <property type="project" value="UniProtKB-UniRule"/>
</dbReference>
<comment type="similarity">
    <text evidence="1">Belongs to the vitamin-B12 dependent methionine synthase family.</text>
</comment>
<dbReference type="InterPro" id="IPR050554">
    <property type="entry name" value="Met_Synthase/Corrinoid"/>
</dbReference>
<sequence length="891" mass="96949">MTQPRTAVFINVGERTNVTGSARFKKLILNGDYEAALAVARQQVEGGAQIIDVNMDEAMLDSEAAMVRFLRLIASEPDIARVPVMIDSSKWSVIEAGLKNVQGKAIVNSISLKEGEDAFIAQAKKVRRYGAAVVVMAFDEKGQADTEARKVEICRRSYDVLVNKVGFPPEDIIFDPNIFAVATGIEEHNNYAVDFINATRRIRSELPGAHVSGGLSNVSFSFRGNETVRQAMHAVFLYHAIAAGMDMGIVNAGELPVYEDIPAELRERVEDVILNRREDATDRLLEVAEKYKGGGARKEADLSWRQAPVNQRLTHALVHGLTDWIDEDVEEARQAADRPLSVIEGPLMDGMNVVGDLFGAGKMFLPQVVKSARVMKKAVAYLLPFIEAEKDGAASRSNGKVLLATVKGDVHDIGKNIVGVVLQCNNYEVVDLGVMVPCAKILETAKQEKADIIGLSGLITPSLDEMVFVAKEMQREGFDLPLLIGGATTSKVHTAVKIDPAYQGPVVHVIDASRAVGVAGNLISLAAKGDYTQGVKGDYARMREAHARAQAGRARLPIADARANRAQLDWAAYEAPQPLKPGLTVFEDYDLAELVSRIDWRPFFQAWELAGTFPAILEDAVVGEAARNLYADAQAMLQRIVGEKWLTARAVVGLWPANTVGDDIEIYADASRTMVTATLHTLRQQMAREPGHDRPHLALADFVAPKETGVPDWVGGFAVTAGIGLEERAKAFEAAHDDYSAILLKALGDRLAEALSERMHERVRTELWGYAAGEALSNEDLIAEKYRGIRPAPGYPACPDHTEKGILWQLLDAEKNAGVTLTESYAMTPTAAVSGLYFAHPDAKYFGLGKVERDQVADYAARKGMDIATMERWLAPNLNYEPTAAGDAAAA</sequence>
<dbReference type="Pfam" id="PF00809">
    <property type="entry name" value="Pterin_bind"/>
    <property type="match status" value="1"/>
</dbReference>
<dbReference type="Gene3D" id="3.20.20.20">
    <property type="entry name" value="Dihydropteroate synthase-like"/>
    <property type="match status" value="1"/>
</dbReference>
<evidence type="ECO:0000256" key="9">
    <source>
        <dbReference type="NCBIfam" id="TIGR02082"/>
    </source>
</evidence>
<dbReference type="PROSITE" id="PS51337">
    <property type="entry name" value="B12_BINDING_NTER"/>
    <property type="match status" value="1"/>
</dbReference>
<comment type="function">
    <text evidence="10">Catalyzes the transfer of a methyl group from methyl-cobalamin to homocysteine, yielding enzyme-bound cob(I)alamin and methionine. Subsequently, remethylates the cofactor using methyltetrahydrofolate.</text>
</comment>
<dbReference type="Pfam" id="PF02965">
    <property type="entry name" value="Met_synt_B12"/>
    <property type="match status" value="1"/>
</dbReference>
<dbReference type="FunFam" id="3.40.50.280:FF:000001">
    <property type="entry name" value="Methionine synthase"/>
    <property type="match status" value="1"/>
</dbReference>
<reference evidence="17 18" key="1">
    <citation type="submission" date="2019-06" db="EMBL/GenBank/DDBJ databases">
        <title>Genomic Encyclopedia of Type Strains, Phase IV (KMG-V): Genome sequencing to study the core and pangenomes of soil and plant-associated prokaryotes.</title>
        <authorList>
            <person name="Whitman W."/>
        </authorList>
    </citation>
    <scope>NUCLEOTIDE SEQUENCE [LARGE SCALE GENOMIC DNA]</scope>
    <source>
        <strain evidence="17 18">BR 12005</strain>
    </source>
</reference>
<keyword evidence="10" id="KW-0028">Amino-acid biosynthesis</keyword>
<comment type="cofactor">
    <cofactor evidence="10">
        <name>Zn(2+)</name>
        <dbReference type="ChEBI" id="CHEBI:29105"/>
    </cofactor>
</comment>
<dbReference type="FunFam" id="3.20.20.20:FF:000002">
    <property type="entry name" value="Methionine synthase"/>
    <property type="match status" value="1"/>
</dbReference>
<feature type="binding site" evidence="12">
    <location>
        <position position="599"/>
    </location>
    <ligand>
        <name>S-adenosyl-L-methionine</name>
        <dbReference type="ChEBI" id="CHEBI:59789"/>
    </ligand>
</feature>
<dbReference type="CDD" id="cd00740">
    <property type="entry name" value="MeTr"/>
    <property type="match status" value="1"/>
</dbReference>
<dbReference type="PANTHER" id="PTHR45833">
    <property type="entry name" value="METHIONINE SYNTHASE"/>
    <property type="match status" value="1"/>
</dbReference>
<dbReference type="GO" id="GO:0008270">
    <property type="term" value="F:zinc ion binding"/>
    <property type="evidence" value="ECO:0007669"/>
    <property type="project" value="UniProtKB-UniRule"/>
</dbReference>
<dbReference type="NCBIfam" id="NF007024">
    <property type="entry name" value="PRK09490.1"/>
    <property type="match status" value="1"/>
</dbReference>
<keyword evidence="10" id="KW-0862">Zinc</keyword>
<dbReference type="InterPro" id="IPR036724">
    <property type="entry name" value="Cobalamin-bd_sf"/>
</dbReference>
<dbReference type="Gene3D" id="3.10.196.10">
    <property type="entry name" value="Vitamin B12-dependent methionine synthase, activation domain"/>
    <property type="match status" value="1"/>
</dbReference>
<dbReference type="PANTHER" id="PTHR45833:SF1">
    <property type="entry name" value="METHIONINE SYNTHASE"/>
    <property type="match status" value="1"/>
</dbReference>
<comment type="catalytic activity">
    <reaction evidence="10">
        <text>(6S)-5-methyl-5,6,7,8-tetrahydrofolate + L-homocysteine = (6S)-5,6,7,8-tetrahydrofolate + L-methionine</text>
        <dbReference type="Rhea" id="RHEA:11172"/>
        <dbReference type="ChEBI" id="CHEBI:18608"/>
        <dbReference type="ChEBI" id="CHEBI:57453"/>
        <dbReference type="ChEBI" id="CHEBI:57844"/>
        <dbReference type="ChEBI" id="CHEBI:58199"/>
        <dbReference type="EC" id="2.1.1.13"/>
    </reaction>
</comment>